<feature type="transmembrane region" description="Helical" evidence="12">
    <location>
        <begin position="199"/>
        <end position="217"/>
    </location>
</feature>
<dbReference type="RefSeq" id="XP_040723847.1">
    <property type="nucleotide sequence ID" value="XM_040867949.1"/>
</dbReference>
<evidence type="ECO:0008006" key="15">
    <source>
        <dbReference type="Google" id="ProtNLM"/>
    </source>
</evidence>
<evidence type="ECO:0000256" key="10">
    <source>
        <dbReference type="ARBA" id="ARBA00023170"/>
    </source>
</evidence>
<gene>
    <name evidence="13" type="ORF">BCR37DRAFT_349732</name>
</gene>
<dbReference type="SUPFAM" id="SSF81321">
    <property type="entry name" value="Family A G protein-coupled receptor-like"/>
    <property type="match status" value="1"/>
</dbReference>
<dbReference type="OMA" id="MPWPTIL"/>
<feature type="region of interest" description="Disordered" evidence="11">
    <location>
        <begin position="284"/>
        <end position="331"/>
    </location>
</feature>
<evidence type="ECO:0000256" key="11">
    <source>
        <dbReference type="SAM" id="MobiDB-lite"/>
    </source>
</evidence>
<dbReference type="OrthoDB" id="536545at2759"/>
<evidence type="ECO:0000256" key="7">
    <source>
        <dbReference type="ARBA" id="ARBA00022989"/>
    </source>
</evidence>
<evidence type="ECO:0000313" key="14">
    <source>
        <dbReference type="Proteomes" id="UP000193685"/>
    </source>
</evidence>
<evidence type="ECO:0000313" key="13">
    <source>
        <dbReference type="EMBL" id="ORY79476.1"/>
    </source>
</evidence>
<dbReference type="GO" id="GO:0009881">
    <property type="term" value="F:photoreceptor activity"/>
    <property type="evidence" value="ECO:0007669"/>
    <property type="project" value="UniProtKB-KW"/>
</dbReference>
<comment type="subcellular location">
    <subcellularLocation>
        <location evidence="1">Membrane</location>
        <topology evidence="1">Multi-pass membrane protein</topology>
    </subcellularLocation>
</comment>
<dbReference type="PANTHER" id="PTHR28286:SF1">
    <property type="entry name" value="30 KDA HEAT SHOCK PROTEIN-RELATED"/>
    <property type="match status" value="1"/>
</dbReference>
<feature type="compositionally biased region" description="Low complexity" evidence="11">
    <location>
        <begin position="298"/>
        <end position="317"/>
    </location>
</feature>
<evidence type="ECO:0000256" key="4">
    <source>
        <dbReference type="ARBA" id="ARBA00022606"/>
    </source>
</evidence>
<dbReference type="PROSITE" id="PS00327">
    <property type="entry name" value="BACTERIAL_OPSIN_RET"/>
    <property type="match status" value="1"/>
</dbReference>
<keyword evidence="5 12" id="KW-0812">Transmembrane</keyword>
<dbReference type="GeneID" id="63784548"/>
<feature type="transmembrane region" description="Helical" evidence="12">
    <location>
        <begin position="116"/>
        <end position="134"/>
    </location>
</feature>
<keyword evidence="9 12" id="KW-0472">Membrane</keyword>
<evidence type="ECO:0000256" key="2">
    <source>
        <dbReference type="ARBA" id="ARBA00008130"/>
    </source>
</evidence>
<dbReference type="GO" id="GO:0005783">
    <property type="term" value="C:endoplasmic reticulum"/>
    <property type="evidence" value="ECO:0007669"/>
    <property type="project" value="TreeGrafter"/>
</dbReference>
<dbReference type="PROSITE" id="PS00950">
    <property type="entry name" value="BACTERIAL_OPSIN_1"/>
    <property type="match status" value="1"/>
</dbReference>
<organism evidence="13 14">
    <name type="scientific">Protomyces lactucae-debilis</name>
    <dbReference type="NCBI Taxonomy" id="2754530"/>
    <lineage>
        <taxon>Eukaryota</taxon>
        <taxon>Fungi</taxon>
        <taxon>Dikarya</taxon>
        <taxon>Ascomycota</taxon>
        <taxon>Taphrinomycotina</taxon>
        <taxon>Taphrinomycetes</taxon>
        <taxon>Taphrinales</taxon>
        <taxon>Protomycetaceae</taxon>
        <taxon>Protomyces</taxon>
    </lineage>
</organism>
<dbReference type="SMART" id="SM01021">
    <property type="entry name" value="Bac_rhodopsin"/>
    <property type="match status" value="1"/>
</dbReference>
<evidence type="ECO:0000256" key="1">
    <source>
        <dbReference type="ARBA" id="ARBA00004141"/>
    </source>
</evidence>
<evidence type="ECO:0000256" key="6">
    <source>
        <dbReference type="ARBA" id="ARBA00022925"/>
    </source>
</evidence>
<feature type="transmembrane region" description="Helical" evidence="12">
    <location>
        <begin position="141"/>
        <end position="161"/>
    </location>
</feature>
<accession>A0A1Y2F7Y1</accession>
<dbReference type="CDD" id="cd15239">
    <property type="entry name" value="7tm_YRO2_fungal-like"/>
    <property type="match status" value="1"/>
</dbReference>
<comment type="similarity">
    <text evidence="2">Belongs to the archaeal/bacterial/fungal opsin family.</text>
</comment>
<dbReference type="InterPro" id="IPR043476">
    <property type="entry name" value="Yro2-like_7TM"/>
</dbReference>
<dbReference type="GO" id="GO:0007602">
    <property type="term" value="P:phototransduction"/>
    <property type="evidence" value="ECO:0007669"/>
    <property type="project" value="UniProtKB-KW"/>
</dbReference>
<keyword evidence="8" id="KW-0157">Chromophore</keyword>
<dbReference type="PANTHER" id="PTHR28286">
    <property type="match status" value="1"/>
</dbReference>
<feature type="transmembrane region" description="Helical" evidence="12">
    <location>
        <begin position="167"/>
        <end position="187"/>
    </location>
</feature>
<name>A0A1Y2F7Y1_PROLT</name>
<dbReference type="PRINTS" id="PR00251">
    <property type="entry name" value="BACTRLOPSIN"/>
</dbReference>
<comment type="caution">
    <text evidence="13">The sequence shown here is derived from an EMBL/GenBank/DDBJ whole genome shotgun (WGS) entry which is preliminary data.</text>
</comment>
<feature type="transmembrane region" description="Helical" evidence="12">
    <location>
        <begin position="40"/>
        <end position="59"/>
    </location>
</feature>
<dbReference type="InterPro" id="IPR001425">
    <property type="entry name" value="Arc/bac/fun_rhodopsins"/>
</dbReference>
<keyword evidence="4" id="KW-0716">Sensory transduction</keyword>
<proteinExistence type="inferred from homology"/>
<evidence type="ECO:0000256" key="12">
    <source>
        <dbReference type="SAM" id="Phobius"/>
    </source>
</evidence>
<dbReference type="InterPro" id="IPR018229">
    <property type="entry name" value="Rhodopsin_retinal_BS"/>
</dbReference>
<keyword evidence="7 12" id="KW-1133">Transmembrane helix</keyword>
<feature type="compositionally biased region" description="Basic and acidic residues" evidence="11">
    <location>
        <begin position="284"/>
        <end position="293"/>
    </location>
</feature>
<dbReference type="Gene3D" id="1.20.1070.10">
    <property type="entry name" value="Rhodopsin 7-helix transmembrane proteins"/>
    <property type="match status" value="1"/>
</dbReference>
<reference evidence="13 14" key="1">
    <citation type="submission" date="2016-07" db="EMBL/GenBank/DDBJ databases">
        <title>Pervasive Adenine N6-methylation of Active Genes in Fungi.</title>
        <authorList>
            <consortium name="DOE Joint Genome Institute"/>
            <person name="Mondo S.J."/>
            <person name="Dannebaum R.O."/>
            <person name="Kuo R.C."/>
            <person name="Labutti K."/>
            <person name="Haridas S."/>
            <person name="Kuo A."/>
            <person name="Salamov A."/>
            <person name="Ahrendt S.R."/>
            <person name="Lipzen A."/>
            <person name="Sullivan W."/>
            <person name="Andreopoulos W.B."/>
            <person name="Clum A."/>
            <person name="Lindquist E."/>
            <person name="Daum C."/>
            <person name="Ramamoorthy G.K."/>
            <person name="Gryganskyi A."/>
            <person name="Culley D."/>
            <person name="Magnuson J.K."/>
            <person name="James T.Y."/>
            <person name="O'Malley M.A."/>
            <person name="Stajich J.E."/>
            <person name="Spatafora J.W."/>
            <person name="Visel A."/>
            <person name="Grigoriev I.V."/>
        </authorList>
    </citation>
    <scope>NUCLEOTIDE SEQUENCE [LARGE SCALE GENOMIC DNA]</scope>
    <source>
        <strain evidence="13 14">12-1054</strain>
    </source>
</reference>
<dbReference type="AlphaFoldDB" id="A0A1Y2F7Y1"/>
<keyword evidence="3" id="KW-0600">Photoreceptor protein</keyword>
<sequence length="331" mass="36407">MSSLFVKRNNAVEVNSAFPGDNHFPDLSSVSAIDDDGSSFYWAIFAVMTASALAFTFMATRVAPRERVFHYITIAIVSVAAVAYFTMASNLGSVAIAVEFANYSNLPFRQVFYARYIDWFVTTPLLLLDLLLLAGMPWSEIIFTIIMDEIMIVTGLLGALTPSSYKWGYWTFGMFAFFWVAYVLIFTARKRAMALGSDVHRVFLGISIWTAFLWTLYPIAWGLSEGGNVTSSDGEAVFYGVLDLLAKPVFGAWLLIGHRGIGLDRLGLHEKRWDLVNQSTHVREKDLRRDSEMGHGAGVAPVAATGTHTTPTASAGAPVSAPIVEHTTHNV</sequence>
<dbReference type="Proteomes" id="UP000193685">
    <property type="component" value="Unassembled WGS sequence"/>
</dbReference>
<evidence type="ECO:0000256" key="3">
    <source>
        <dbReference type="ARBA" id="ARBA00022543"/>
    </source>
</evidence>
<keyword evidence="14" id="KW-1185">Reference proteome</keyword>
<dbReference type="Pfam" id="PF01036">
    <property type="entry name" value="Bac_rhodopsin"/>
    <property type="match status" value="1"/>
</dbReference>
<keyword evidence="6" id="KW-0681">Retinal protein</keyword>
<evidence type="ECO:0000256" key="8">
    <source>
        <dbReference type="ARBA" id="ARBA00022991"/>
    </source>
</evidence>
<evidence type="ECO:0000256" key="5">
    <source>
        <dbReference type="ARBA" id="ARBA00022692"/>
    </source>
</evidence>
<feature type="transmembrane region" description="Helical" evidence="12">
    <location>
        <begin position="237"/>
        <end position="256"/>
    </location>
</feature>
<dbReference type="GO" id="GO:0005216">
    <property type="term" value="F:monoatomic ion channel activity"/>
    <property type="evidence" value="ECO:0007669"/>
    <property type="project" value="InterPro"/>
</dbReference>
<dbReference type="FunFam" id="1.20.1070.10:FF:000160">
    <property type="entry name" value="Related to Opsin-1"/>
    <property type="match status" value="1"/>
</dbReference>
<protein>
    <recommendedName>
        <fullName evidence="15">Family A G protein-coupled receptor-like protein</fullName>
    </recommendedName>
</protein>
<dbReference type="EMBL" id="MCFI01000015">
    <property type="protein sequence ID" value="ORY79476.1"/>
    <property type="molecule type" value="Genomic_DNA"/>
</dbReference>
<feature type="transmembrane region" description="Helical" evidence="12">
    <location>
        <begin position="71"/>
        <end position="96"/>
    </location>
</feature>
<evidence type="ECO:0000256" key="9">
    <source>
        <dbReference type="ARBA" id="ARBA00023136"/>
    </source>
</evidence>
<dbReference type="GO" id="GO:0005886">
    <property type="term" value="C:plasma membrane"/>
    <property type="evidence" value="ECO:0007669"/>
    <property type="project" value="TreeGrafter"/>
</dbReference>
<keyword evidence="10" id="KW-0675">Receptor</keyword>